<evidence type="ECO:0000256" key="1">
    <source>
        <dbReference type="SAM" id="MobiDB-lite"/>
    </source>
</evidence>
<dbReference type="AlphaFoldDB" id="A0A2G8STN7"/>
<feature type="compositionally biased region" description="Acidic residues" evidence="1">
    <location>
        <begin position="120"/>
        <end position="135"/>
    </location>
</feature>
<sequence>MNPTQIPFHSPFNFMPMGSQALPPPQPQIQSASGGPVGAAPMIMMPPFQQQQQAFQVPNFLLQAFQQQNTPQNTPQWILSQSQTPPLAAPPPPQGYMPPQKPPVSALTQYNRQKNGTSSQDDEPAPIGSDPDDEEMLIKTLQKAKARGITPRKALDKLDKRDRSQDATKFTEEDKVFFIHFLHWRLGQPGAIPSKQDLYDALGEQMTHHNAEAWKRHWDEHPELPDKVYIEARKRAEEEHLSLEPGQPGYARLADSSDEEPQEDDAAEAVADNASVVSYYDPPDETPKAQSADKSLLPGKSVQSASKTFRHPITEDNLRAMAKYKFEKRHVWNQYGTKQGPWKEFAERPENRNRKLGSWYLVSRDRAEELDKFYKQCLAEAEDRMTKYTPPRQDSGEAHARPFAVKAKTEKAMQSPASNAERPQKRGFERETGVLSPHKRVKQDVADMREYIEILDSSD</sequence>
<feature type="compositionally biased region" description="Pro residues" evidence="1">
    <location>
        <begin position="87"/>
        <end position="102"/>
    </location>
</feature>
<dbReference type="STRING" id="1077348.A0A2G8STN7"/>
<name>A0A2G8STN7_9APHY</name>
<feature type="region of interest" description="Disordered" evidence="1">
    <location>
        <begin position="386"/>
        <end position="441"/>
    </location>
</feature>
<comment type="caution">
    <text evidence="2">The sequence shown here is derived from an EMBL/GenBank/DDBJ whole genome shotgun (WGS) entry which is preliminary data.</text>
</comment>
<evidence type="ECO:0000313" key="2">
    <source>
        <dbReference type="EMBL" id="PIL37073.1"/>
    </source>
</evidence>
<feature type="compositionally biased region" description="Polar residues" evidence="1">
    <location>
        <begin position="106"/>
        <end position="119"/>
    </location>
</feature>
<feature type="region of interest" description="Disordered" evidence="1">
    <location>
        <begin position="1"/>
        <end position="41"/>
    </location>
</feature>
<feature type="region of interest" description="Disordered" evidence="1">
    <location>
        <begin position="238"/>
        <end position="310"/>
    </location>
</feature>
<feature type="compositionally biased region" description="Low complexity" evidence="1">
    <location>
        <begin position="268"/>
        <end position="278"/>
    </location>
</feature>
<keyword evidence="3" id="KW-1185">Reference proteome</keyword>
<proteinExistence type="predicted"/>
<dbReference type="EMBL" id="AYKW01000001">
    <property type="protein sequence ID" value="PIL37073.1"/>
    <property type="molecule type" value="Genomic_DNA"/>
</dbReference>
<feature type="compositionally biased region" description="Low complexity" evidence="1">
    <location>
        <begin position="66"/>
        <end position="86"/>
    </location>
</feature>
<evidence type="ECO:0000313" key="3">
    <source>
        <dbReference type="Proteomes" id="UP000230002"/>
    </source>
</evidence>
<accession>A0A2G8STN7</accession>
<dbReference type="OrthoDB" id="3194584at2759"/>
<feature type="compositionally biased region" description="Acidic residues" evidence="1">
    <location>
        <begin position="256"/>
        <end position="267"/>
    </location>
</feature>
<dbReference type="Proteomes" id="UP000230002">
    <property type="component" value="Unassembled WGS sequence"/>
</dbReference>
<feature type="region of interest" description="Disordered" evidence="1">
    <location>
        <begin position="66"/>
        <end position="169"/>
    </location>
</feature>
<feature type="compositionally biased region" description="Basic and acidic residues" evidence="1">
    <location>
        <begin position="422"/>
        <end position="432"/>
    </location>
</feature>
<organism evidence="2 3">
    <name type="scientific">Ganoderma sinense ZZ0214-1</name>
    <dbReference type="NCBI Taxonomy" id="1077348"/>
    <lineage>
        <taxon>Eukaryota</taxon>
        <taxon>Fungi</taxon>
        <taxon>Dikarya</taxon>
        <taxon>Basidiomycota</taxon>
        <taxon>Agaricomycotina</taxon>
        <taxon>Agaricomycetes</taxon>
        <taxon>Polyporales</taxon>
        <taxon>Polyporaceae</taxon>
        <taxon>Ganoderma</taxon>
    </lineage>
</organism>
<reference evidence="2 3" key="1">
    <citation type="journal article" date="2015" name="Sci. Rep.">
        <title>Chromosome-level genome map provides insights into diverse defense mechanisms in the medicinal fungus Ganoderma sinense.</title>
        <authorList>
            <person name="Zhu Y."/>
            <person name="Xu J."/>
            <person name="Sun C."/>
            <person name="Zhou S."/>
            <person name="Xu H."/>
            <person name="Nelson D.R."/>
            <person name="Qian J."/>
            <person name="Song J."/>
            <person name="Luo H."/>
            <person name="Xiang L."/>
            <person name="Li Y."/>
            <person name="Xu Z."/>
            <person name="Ji A."/>
            <person name="Wang L."/>
            <person name="Lu S."/>
            <person name="Hayward A."/>
            <person name="Sun W."/>
            <person name="Li X."/>
            <person name="Schwartz D.C."/>
            <person name="Wang Y."/>
            <person name="Chen S."/>
        </authorList>
    </citation>
    <scope>NUCLEOTIDE SEQUENCE [LARGE SCALE GENOMIC DNA]</scope>
    <source>
        <strain evidence="2 3">ZZ0214-1</strain>
    </source>
</reference>
<feature type="compositionally biased region" description="Basic and acidic residues" evidence="1">
    <location>
        <begin position="153"/>
        <end position="169"/>
    </location>
</feature>
<protein>
    <submittedName>
        <fullName evidence="2">Uncharacterized protein</fullName>
    </submittedName>
</protein>
<gene>
    <name evidence="2" type="ORF">GSI_00765</name>
</gene>